<dbReference type="Pfam" id="PF02949">
    <property type="entry name" value="7tm_6"/>
    <property type="match status" value="1"/>
</dbReference>
<organism evidence="11">
    <name type="scientific">Bracon brevicornis</name>
    <dbReference type="NCBI Taxonomy" id="1563983"/>
    <lineage>
        <taxon>Eukaryota</taxon>
        <taxon>Metazoa</taxon>
        <taxon>Ecdysozoa</taxon>
        <taxon>Arthropoda</taxon>
        <taxon>Hexapoda</taxon>
        <taxon>Insecta</taxon>
        <taxon>Pterygota</taxon>
        <taxon>Neoptera</taxon>
        <taxon>Endopterygota</taxon>
        <taxon>Hymenoptera</taxon>
        <taxon>Apocrita</taxon>
        <taxon>Ichneumonoidea</taxon>
        <taxon>Braconidae</taxon>
        <taxon>Braconinae</taxon>
        <taxon>Bracon</taxon>
    </lineage>
</organism>
<feature type="transmembrane region" description="Helical" evidence="10">
    <location>
        <begin position="20"/>
        <end position="40"/>
    </location>
</feature>
<dbReference type="GO" id="GO:0005886">
    <property type="term" value="C:plasma membrane"/>
    <property type="evidence" value="ECO:0007669"/>
    <property type="project" value="UniProtKB-SubCell"/>
</dbReference>
<evidence type="ECO:0000256" key="9">
    <source>
        <dbReference type="ARBA" id="ARBA00023224"/>
    </source>
</evidence>
<evidence type="ECO:0000256" key="6">
    <source>
        <dbReference type="ARBA" id="ARBA00022989"/>
    </source>
</evidence>
<gene>
    <name evidence="11" type="ORF">BBRV_LOCUS111684</name>
</gene>
<keyword evidence="7 10" id="KW-0472">Membrane</keyword>
<dbReference type="PANTHER" id="PTHR21137:SF35">
    <property type="entry name" value="ODORANT RECEPTOR 19A-RELATED"/>
    <property type="match status" value="1"/>
</dbReference>
<keyword evidence="4 10" id="KW-0812">Transmembrane</keyword>
<dbReference type="GO" id="GO:0004984">
    <property type="term" value="F:olfactory receptor activity"/>
    <property type="evidence" value="ECO:0007669"/>
    <property type="project" value="InterPro"/>
</dbReference>
<keyword evidence="5" id="KW-0552">Olfaction</keyword>
<accession>A0A6V7LR73</accession>
<evidence type="ECO:0000256" key="10">
    <source>
        <dbReference type="SAM" id="Phobius"/>
    </source>
</evidence>
<keyword evidence="6 10" id="KW-1133">Transmembrane helix</keyword>
<dbReference type="GO" id="GO:0005549">
    <property type="term" value="F:odorant binding"/>
    <property type="evidence" value="ECO:0007669"/>
    <property type="project" value="InterPro"/>
</dbReference>
<reference evidence="11" key="1">
    <citation type="submission" date="2020-07" db="EMBL/GenBank/DDBJ databases">
        <authorList>
            <person name="Ferguson B K."/>
        </authorList>
    </citation>
    <scope>NUCLEOTIDE SEQUENCE</scope>
    <source>
        <strain evidence="11">L06</strain>
    </source>
</reference>
<dbReference type="AlphaFoldDB" id="A0A6V7LR73"/>
<dbReference type="InterPro" id="IPR004117">
    <property type="entry name" value="7tm6_olfct_rcpt"/>
</dbReference>
<evidence type="ECO:0000313" key="11">
    <source>
        <dbReference type="EMBL" id="CAD1577946.1"/>
    </source>
</evidence>
<evidence type="ECO:0000256" key="4">
    <source>
        <dbReference type="ARBA" id="ARBA00022692"/>
    </source>
</evidence>
<sequence>MVEDWARAHNRKTHDVMMKFAYKGRAVCIFQVLITSFLIIRNILRKLPGTVQLVGTNDTTARIVPYGPSCWVPTNMSDGYYKAYYTWICLHWLAAGLTYIFIDIYIFGLGMHMCGQFELLYHDLSKISANESYDDQQKKLASFVQRHNHLLNVAETIEEVFNLPILMEVINNTLIISISGLILI</sequence>
<dbReference type="GO" id="GO:0007165">
    <property type="term" value="P:signal transduction"/>
    <property type="evidence" value="ECO:0007669"/>
    <property type="project" value="UniProtKB-KW"/>
</dbReference>
<proteinExistence type="predicted"/>
<protein>
    <recommendedName>
        <fullName evidence="12">Odorant receptor</fullName>
    </recommendedName>
</protein>
<evidence type="ECO:0000256" key="3">
    <source>
        <dbReference type="ARBA" id="ARBA00022606"/>
    </source>
</evidence>
<evidence type="ECO:0000256" key="2">
    <source>
        <dbReference type="ARBA" id="ARBA00022475"/>
    </source>
</evidence>
<evidence type="ECO:0000256" key="8">
    <source>
        <dbReference type="ARBA" id="ARBA00023170"/>
    </source>
</evidence>
<dbReference type="EMBL" id="CADCXW020000344">
    <property type="protein sequence ID" value="CAD1577946.1"/>
    <property type="molecule type" value="Genomic_DNA"/>
</dbReference>
<evidence type="ECO:0008006" key="12">
    <source>
        <dbReference type="Google" id="ProtNLM"/>
    </source>
</evidence>
<keyword evidence="9" id="KW-0807">Transducer</keyword>
<keyword evidence="3" id="KW-0716">Sensory transduction</keyword>
<comment type="subcellular location">
    <subcellularLocation>
        <location evidence="1">Cell membrane</location>
        <topology evidence="1">Multi-pass membrane protein</topology>
    </subcellularLocation>
</comment>
<dbReference type="PANTHER" id="PTHR21137">
    <property type="entry name" value="ODORANT RECEPTOR"/>
    <property type="match status" value="1"/>
</dbReference>
<feature type="transmembrane region" description="Helical" evidence="10">
    <location>
        <begin position="84"/>
        <end position="107"/>
    </location>
</feature>
<keyword evidence="8" id="KW-0675">Receptor</keyword>
<evidence type="ECO:0000256" key="5">
    <source>
        <dbReference type="ARBA" id="ARBA00022725"/>
    </source>
</evidence>
<evidence type="ECO:0000256" key="1">
    <source>
        <dbReference type="ARBA" id="ARBA00004651"/>
    </source>
</evidence>
<keyword evidence="2" id="KW-1003">Cell membrane</keyword>
<evidence type="ECO:0000256" key="7">
    <source>
        <dbReference type="ARBA" id="ARBA00023136"/>
    </source>
</evidence>
<name>A0A6V7LR73_9HYME</name>